<organism evidence="15 16">
    <name type="scientific">Penicillium oxalicum (strain 114-2 / CGMCC 5302)</name>
    <name type="common">Penicillium decumbens</name>
    <dbReference type="NCBI Taxonomy" id="933388"/>
    <lineage>
        <taxon>Eukaryota</taxon>
        <taxon>Fungi</taxon>
        <taxon>Dikarya</taxon>
        <taxon>Ascomycota</taxon>
        <taxon>Pezizomycotina</taxon>
        <taxon>Eurotiomycetes</taxon>
        <taxon>Eurotiomycetidae</taxon>
        <taxon>Eurotiales</taxon>
        <taxon>Aspergillaceae</taxon>
        <taxon>Penicillium</taxon>
    </lineage>
</organism>
<feature type="chain" id="PRO_5004559692" description="Cytochrome P450" evidence="14">
    <location>
        <begin position="21"/>
        <end position="499"/>
    </location>
</feature>
<evidence type="ECO:0000313" key="15">
    <source>
        <dbReference type="EMBL" id="EPS25875.1"/>
    </source>
</evidence>
<name>S7Z5V0_PENO1</name>
<evidence type="ECO:0000256" key="6">
    <source>
        <dbReference type="ARBA" id="ARBA00022723"/>
    </source>
</evidence>
<evidence type="ECO:0000256" key="4">
    <source>
        <dbReference type="ARBA" id="ARBA00022617"/>
    </source>
</evidence>
<dbReference type="AlphaFoldDB" id="S7Z5V0"/>
<reference evidence="15 16" key="1">
    <citation type="journal article" date="2013" name="PLoS ONE">
        <title>Genomic and secretomic analyses reveal unique features of the lignocellulolytic enzyme system of Penicillium decumbens.</title>
        <authorList>
            <person name="Liu G."/>
            <person name="Zhang L."/>
            <person name="Wei X."/>
            <person name="Zou G."/>
            <person name="Qin Y."/>
            <person name="Ma L."/>
            <person name="Li J."/>
            <person name="Zheng H."/>
            <person name="Wang S."/>
            <person name="Wang C."/>
            <person name="Xun L."/>
            <person name="Zhao G.-P."/>
            <person name="Zhou Z."/>
            <person name="Qu Y."/>
        </authorList>
    </citation>
    <scope>NUCLEOTIDE SEQUENCE [LARGE SCALE GENOMIC DNA]</scope>
    <source>
        <strain evidence="16">114-2 / CGMCC 5302</strain>
    </source>
</reference>
<keyword evidence="7" id="KW-1133">Transmembrane helix</keyword>
<dbReference type="Pfam" id="PF00067">
    <property type="entry name" value="p450"/>
    <property type="match status" value="1"/>
</dbReference>
<dbReference type="InterPro" id="IPR017972">
    <property type="entry name" value="Cyt_P450_CS"/>
</dbReference>
<keyword evidence="8 13" id="KW-0560">Oxidoreductase</keyword>
<protein>
    <recommendedName>
        <fullName evidence="17">Cytochrome P450</fullName>
    </recommendedName>
</protein>
<keyword evidence="6 12" id="KW-0479">Metal-binding</keyword>
<dbReference type="InterPro" id="IPR001128">
    <property type="entry name" value="Cyt_P450"/>
</dbReference>
<evidence type="ECO:0000256" key="2">
    <source>
        <dbReference type="ARBA" id="ARBA00004370"/>
    </source>
</evidence>
<keyword evidence="9 12" id="KW-0408">Iron</keyword>
<dbReference type="PhylomeDB" id="S7Z5V0"/>
<dbReference type="CDD" id="cd11041">
    <property type="entry name" value="CYP503A1-like"/>
    <property type="match status" value="1"/>
</dbReference>
<evidence type="ECO:0000256" key="8">
    <source>
        <dbReference type="ARBA" id="ARBA00023002"/>
    </source>
</evidence>
<comment type="similarity">
    <text evidence="3 13">Belongs to the cytochrome P450 family.</text>
</comment>
<feature type="signal peptide" evidence="14">
    <location>
        <begin position="1"/>
        <end position="20"/>
    </location>
</feature>
<dbReference type="GO" id="GO:0043386">
    <property type="term" value="P:mycotoxin biosynthetic process"/>
    <property type="evidence" value="ECO:0007669"/>
    <property type="project" value="UniProtKB-ARBA"/>
</dbReference>
<dbReference type="PROSITE" id="PS00086">
    <property type="entry name" value="CYTOCHROME_P450"/>
    <property type="match status" value="1"/>
</dbReference>
<dbReference type="GO" id="GO:0016020">
    <property type="term" value="C:membrane"/>
    <property type="evidence" value="ECO:0007669"/>
    <property type="project" value="UniProtKB-SubCell"/>
</dbReference>
<evidence type="ECO:0000256" key="12">
    <source>
        <dbReference type="PIRSR" id="PIRSR602401-1"/>
    </source>
</evidence>
<dbReference type="GO" id="GO:0005506">
    <property type="term" value="F:iron ion binding"/>
    <property type="evidence" value="ECO:0007669"/>
    <property type="project" value="InterPro"/>
</dbReference>
<dbReference type="eggNOG" id="KOG0156">
    <property type="taxonomic scope" value="Eukaryota"/>
</dbReference>
<dbReference type="InterPro" id="IPR036396">
    <property type="entry name" value="Cyt_P450_sf"/>
</dbReference>
<dbReference type="STRING" id="933388.S7Z5V0"/>
<dbReference type="OrthoDB" id="1844152at2759"/>
<evidence type="ECO:0000313" key="16">
    <source>
        <dbReference type="Proteomes" id="UP000019376"/>
    </source>
</evidence>
<comment type="subcellular location">
    <subcellularLocation>
        <location evidence="2">Membrane</location>
    </subcellularLocation>
</comment>
<keyword evidence="4 12" id="KW-0349">Heme</keyword>
<sequence>MLPTLFGLLVTLWAIYEGVSRWYQYRRSWVNVPVVGATGWIASWKEGRAWMTRATQVLQEGYDRHGDFAFQFRTASGWWVCLCDEAMIKEYMNLSDEYMSLNAYDEVLFETRYTAPGFADSLHHIPVPVLSKALTWSRGRTNGKNNGYFQELVAELKLAFASQMNMTADLDTKNRQEINCLHVGMELMLRLICKVLVGEPLCRDPRAIELFVRYGSAVPASGAQIAQLPEFLKPVLGPYFPAARMQRQLGRLIVEQLEQQKSTSGASEPQTIADWIWRWVQQQDSGCYDKMHVAQLVVAAIFGSVHSAGMTIAGCLYELCLRPEYIEPLQVEAERAVRDHGAMSKEAIESLTKIDSFIKECQRFRPLAPSALHRVATQDYTFQNGLAIPRGTVVLTPNTPILRDERYYARPQEFDGLRFHRLGQATGQPDTYKITGLSPKSRQFGDGRHTCPGKQLAADMLRLILAEFLLNFDVDASETGQNYPTFDQQVMSVRKRRVG</sequence>
<feature type="binding site" description="axial binding residue" evidence="12">
    <location>
        <position position="451"/>
    </location>
    <ligand>
        <name>heme</name>
        <dbReference type="ChEBI" id="CHEBI:30413"/>
    </ligand>
    <ligandPart>
        <name>Fe</name>
        <dbReference type="ChEBI" id="CHEBI:18248"/>
    </ligandPart>
</feature>
<evidence type="ECO:0000256" key="11">
    <source>
        <dbReference type="ARBA" id="ARBA00023136"/>
    </source>
</evidence>
<dbReference type="PANTHER" id="PTHR46206:SF5">
    <property type="entry name" value="P450, PUTATIVE (EUROFUNG)-RELATED"/>
    <property type="match status" value="1"/>
</dbReference>
<evidence type="ECO:0000256" key="7">
    <source>
        <dbReference type="ARBA" id="ARBA00022989"/>
    </source>
</evidence>
<dbReference type="SUPFAM" id="SSF48264">
    <property type="entry name" value="Cytochrome P450"/>
    <property type="match status" value="1"/>
</dbReference>
<evidence type="ECO:0000256" key="13">
    <source>
        <dbReference type="RuleBase" id="RU000461"/>
    </source>
</evidence>
<dbReference type="Gene3D" id="1.10.630.10">
    <property type="entry name" value="Cytochrome P450"/>
    <property type="match status" value="1"/>
</dbReference>
<dbReference type="EMBL" id="KB644408">
    <property type="protein sequence ID" value="EPS25875.1"/>
    <property type="molecule type" value="Genomic_DNA"/>
</dbReference>
<keyword evidence="14" id="KW-0732">Signal</keyword>
<accession>S7Z5V0</accession>
<keyword evidence="16" id="KW-1185">Reference proteome</keyword>
<keyword evidence="10 13" id="KW-0503">Monooxygenase</keyword>
<comment type="cofactor">
    <cofactor evidence="1 12">
        <name>heme</name>
        <dbReference type="ChEBI" id="CHEBI:30413"/>
    </cofactor>
</comment>
<evidence type="ECO:0000256" key="1">
    <source>
        <dbReference type="ARBA" id="ARBA00001971"/>
    </source>
</evidence>
<dbReference type="GO" id="GO:0004497">
    <property type="term" value="F:monooxygenase activity"/>
    <property type="evidence" value="ECO:0007669"/>
    <property type="project" value="UniProtKB-KW"/>
</dbReference>
<evidence type="ECO:0000256" key="3">
    <source>
        <dbReference type="ARBA" id="ARBA00010617"/>
    </source>
</evidence>
<dbReference type="PRINTS" id="PR00463">
    <property type="entry name" value="EP450I"/>
</dbReference>
<keyword evidence="5" id="KW-0812">Transmembrane</keyword>
<evidence type="ECO:0000256" key="10">
    <source>
        <dbReference type="ARBA" id="ARBA00023033"/>
    </source>
</evidence>
<dbReference type="InterPro" id="IPR002401">
    <property type="entry name" value="Cyt_P450_E_grp-I"/>
</dbReference>
<dbReference type="HOGENOM" id="CLU_022195_0_2_1"/>
<gene>
    <name evidence="15" type="ORF">PDE_00811</name>
</gene>
<dbReference type="GO" id="GO:0016705">
    <property type="term" value="F:oxidoreductase activity, acting on paired donors, with incorporation or reduction of molecular oxygen"/>
    <property type="evidence" value="ECO:0007669"/>
    <property type="project" value="InterPro"/>
</dbReference>
<dbReference type="PANTHER" id="PTHR46206">
    <property type="entry name" value="CYTOCHROME P450"/>
    <property type="match status" value="1"/>
</dbReference>
<proteinExistence type="inferred from homology"/>
<evidence type="ECO:0000256" key="14">
    <source>
        <dbReference type="SAM" id="SignalP"/>
    </source>
</evidence>
<keyword evidence="11" id="KW-0472">Membrane</keyword>
<evidence type="ECO:0000256" key="9">
    <source>
        <dbReference type="ARBA" id="ARBA00023004"/>
    </source>
</evidence>
<dbReference type="GO" id="GO:0020037">
    <property type="term" value="F:heme binding"/>
    <property type="evidence" value="ECO:0007669"/>
    <property type="project" value="InterPro"/>
</dbReference>
<dbReference type="Proteomes" id="UP000019376">
    <property type="component" value="Unassembled WGS sequence"/>
</dbReference>
<evidence type="ECO:0008006" key="17">
    <source>
        <dbReference type="Google" id="ProtNLM"/>
    </source>
</evidence>
<evidence type="ECO:0000256" key="5">
    <source>
        <dbReference type="ARBA" id="ARBA00022692"/>
    </source>
</evidence>